<protein>
    <recommendedName>
        <fullName evidence="3">IDEAL domain-containing protein</fullName>
    </recommendedName>
</protein>
<evidence type="ECO:0000313" key="2">
    <source>
        <dbReference type="Proteomes" id="UP001597383"/>
    </source>
</evidence>
<keyword evidence="2" id="KW-1185">Reference proteome</keyword>
<organism evidence="1 2">
    <name type="scientific">Ornithinibacillus salinisoli</name>
    <dbReference type="NCBI Taxonomy" id="1848459"/>
    <lineage>
        <taxon>Bacteria</taxon>
        <taxon>Bacillati</taxon>
        <taxon>Bacillota</taxon>
        <taxon>Bacilli</taxon>
        <taxon>Bacillales</taxon>
        <taxon>Bacillaceae</taxon>
        <taxon>Ornithinibacillus</taxon>
    </lineage>
</organism>
<proteinExistence type="predicted"/>
<reference evidence="2" key="1">
    <citation type="journal article" date="2019" name="Int. J. Syst. Evol. Microbiol.">
        <title>The Global Catalogue of Microorganisms (GCM) 10K type strain sequencing project: providing services to taxonomists for standard genome sequencing and annotation.</title>
        <authorList>
            <consortium name="The Broad Institute Genomics Platform"/>
            <consortium name="The Broad Institute Genome Sequencing Center for Infectious Disease"/>
            <person name="Wu L."/>
            <person name="Ma J."/>
        </authorList>
    </citation>
    <scope>NUCLEOTIDE SEQUENCE [LARGE SCALE GENOMIC DNA]</scope>
    <source>
        <strain evidence="2">R28</strain>
    </source>
</reference>
<accession>A0ABW4VX08</accession>
<dbReference type="Proteomes" id="UP001597383">
    <property type="component" value="Unassembled WGS sequence"/>
</dbReference>
<gene>
    <name evidence="1" type="ORF">ACFSJF_05800</name>
</gene>
<dbReference type="RefSeq" id="WP_377555832.1">
    <property type="nucleotide sequence ID" value="NZ_JBHUHQ010000011.1"/>
</dbReference>
<sequence length="83" mass="9993">MKFIKPKNNKSDNVDWLISERVRAIVNYYSEYTEYTESEVVDKILINILDDEDFIEWIKNKRNNKRIIKQLEIEDLVKEDAIG</sequence>
<dbReference type="EMBL" id="JBHUHQ010000011">
    <property type="protein sequence ID" value="MFD2043777.1"/>
    <property type="molecule type" value="Genomic_DNA"/>
</dbReference>
<evidence type="ECO:0000313" key="1">
    <source>
        <dbReference type="EMBL" id="MFD2043777.1"/>
    </source>
</evidence>
<comment type="caution">
    <text evidence="1">The sequence shown here is derived from an EMBL/GenBank/DDBJ whole genome shotgun (WGS) entry which is preliminary data.</text>
</comment>
<name>A0ABW4VX08_9BACI</name>
<evidence type="ECO:0008006" key="3">
    <source>
        <dbReference type="Google" id="ProtNLM"/>
    </source>
</evidence>